<keyword evidence="2" id="KW-0812">Transmembrane</keyword>
<proteinExistence type="predicted"/>
<keyword evidence="2" id="KW-1133">Transmembrane helix</keyword>
<sequence length="78" mass="8560">MIMKMVASEKPPSSPLASTDDFTSRKEAVLPSFPCSPGETSVAHLFLNKKDLFTCILSLSFATSLMHALTICDIFYKT</sequence>
<feature type="transmembrane region" description="Helical" evidence="2">
    <location>
        <begin position="52"/>
        <end position="76"/>
    </location>
</feature>
<protein>
    <submittedName>
        <fullName evidence="3">Uncharacterized protein</fullName>
    </submittedName>
</protein>
<feature type="region of interest" description="Disordered" evidence="1">
    <location>
        <begin position="1"/>
        <end position="20"/>
    </location>
</feature>
<dbReference type="Gramene" id="KZM81394">
    <property type="protein sequence ID" value="KZM81394"/>
    <property type="gene ID" value="DCAR_029007"/>
</dbReference>
<evidence type="ECO:0000313" key="3">
    <source>
        <dbReference type="EMBL" id="KZM81394.1"/>
    </source>
</evidence>
<dbReference type="AlphaFoldDB" id="A0A175YCR1"/>
<comment type="caution">
    <text evidence="3">The sequence shown here is derived from an EMBL/GenBank/DDBJ whole genome shotgun (WGS) entry which is preliminary data.</text>
</comment>
<name>A0A175YCR1_DAUCS</name>
<gene>
    <name evidence="3" type="ORF">DCAR_029007</name>
</gene>
<evidence type="ECO:0000256" key="2">
    <source>
        <dbReference type="SAM" id="Phobius"/>
    </source>
</evidence>
<keyword evidence="2" id="KW-0472">Membrane</keyword>
<reference evidence="3" key="1">
    <citation type="journal article" date="2016" name="Nat. Genet.">
        <title>A high-quality carrot genome assembly provides new insights into carotenoid accumulation and asterid genome evolution.</title>
        <authorList>
            <person name="Iorizzo M."/>
            <person name="Ellison S."/>
            <person name="Senalik D."/>
            <person name="Zeng P."/>
            <person name="Satapoomin P."/>
            <person name="Huang J."/>
            <person name="Bowman M."/>
            <person name="Iovene M."/>
            <person name="Sanseverino W."/>
            <person name="Cavagnaro P."/>
            <person name="Yildiz M."/>
            <person name="Macko-Podgorni A."/>
            <person name="Moranska E."/>
            <person name="Grzebelus E."/>
            <person name="Grzebelus D."/>
            <person name="Ashrafi H."/>
            <person name="Zheng Z."/>
            <person name="Cheng S."/>
            <person name="Spooner D."/>
            <person name="Van Deynze A."/>
            <person name="Simon P."/>
        </authorList>
    </citation>
    <scope>NUCLEOTIDE SEQUENCE [LARGE SCALE GENOMIC DNA]</scope>
    <source>
        <tissue evidence="3">Leaf</tissue>
    </source>
</reference>
<accession>A0A175YCR1</accession>
<dbReference type="EMBL" id="LNRQ01000009">
    <property type="protein sequence ID" value="KZM81394.1"/>
    <property type="molecule type" value="Genomic_DNA"/>
</dbReference>
<organism evidence="3">
    <name type="scientific">Daucus carota subsp. sativus</name>
    <name type="common">Carrot</name>
    <dbReference type="NCBI Taxonomy" id="79200"/>
    <lineage>
        <taxon>Eukaryota</taxon>
        <taxon>Viridiplantae</taxon>
        <taxon>Streptophyta</taxon>
        <taxon>Embryophyta</taxon>
        <taxon>Tracheophyta</taxon>
        <taxon>Spermatophyta</taxon>
        <taxon>Magnoliopsida</taxon>
        <taxon>eudicotyledons</taxon>
        <taxon>Gunneridae</taxon>
        <taxon>Pentapetalae</taxon>
        <taxon>asterids</taxon>
        <taxon>campanulids</taxon>
        <taxon>Apiales</taxon>
        <taxon>Apiaceae</taxon>
        <taxon>Apioideae</taxon>
        <taxon>Scandiceae</taxon>
        <taxon>Daucinae</taxon>
        <taxon>Daucus</taxon>
        <taxon>Daucus sect. Daucus</taxon>
    </lineage>
</organism>
<evidence type="ECO:0000256" key="1">
    <source>
        <dbReference type="SAM" id="MobiDB-lite"/>
    </source>
</evidence>